<dbReference type="AlphaFoldDB" id="A0A3N4L7A2"/>
<sequence length="727" mass="82305">MTGLYRSSNTTPDVNRLLPTSSTQPNVPNGNYVPRFDQPPLTTFFVVPEAGGNMTSNSKPSRVRRKSAPGSETVKHRRTRSGCFTCRTRRVKCDETHPICERCQKGGRECTYPEVVASKLAGGQRGKREKPSTSREGSSSLEELEEEDEYDDYQEEEHKPPATERPRLKSSASHGYLRGPQPRRDSWPASEGRRPQIRGRKTGSSIDPSPSPKDQYYPDSSEPASPAESSLHRTASHMSLVNSAEWAHLPHDVAFYLNYHRKMLSCHHYLLKSDGEFFFRTTLLEYAINNEALLYAVAAFSSFHYSVHHKTGVFQTFLEYYNKSVGLLRVSLDQEPTLSTLITILQLASFEEYLGDWMNLMEHRNAASKILTSLWTPQSMSETSQRRMVYNWFSHFDVLVAMMAGHQTTVGSEWSDENRRAVRRAAEASPDNLGLKVDNASCEFRDLAMEISILTARRSQHQMTIEEFLKESQRLLQACSDWWNGLDPVILDGAEEVARLTGGNPEDACPFKPAKVYKGARWAVNFLQCDYYGLIIMLKHQITLTSGLPPEKDLSELAMSICNLLAGIEAYPDSPSGALLAAQAPLGLSALWIPNNKRYRRWIQKQLAKIEQMGFVYPLAFRSRMADIWNDPQLKHTWISNNTETAIGMSIRQLVDMRDAEFPKDAARHDLKEMRALMTEMRLDSKGSGSLPTPTSEASPQDQRLITHEDPDQYFPVMQEGSENEWA</sequence>
<feature type="region of interest" description="Disordered" evidence="3">
    <location>
        <begin position="51"/>
        <end position="81"/>
    </location>
</feature>
<evidence type="ECO:0000256" key="2">
    <source>
        <dbReference type="ARBA" id="ARBA00023242"/>
    </source>
</evidence>
<dbReference type="GO" id="GO:0045944">
    <property type="term" value="P:positive regulation of transcription by RNA polymerase II"/>
    <property type="evidence" value="ECO:0007669"/>
    <property type="project" value="TreeGrafter"/>
</dbReference>
<organism evidence="5 6">
    <name type="scientific">Morchella conica CCBAS932</name>
    <dbReference type="NCBI Taxonomy" id="1392247"/>
    <lineage>
        <taxon>Eukaryota</taxon>
        <taxon>Fungi</taxon>
        <taxon>Dikarya</taxon>
        <taxon>Ascomycota</taxon>
        <taxon>Pezizomycotina</taxon>
        <taxon>Pezizomycetes</taxon>
        <taxon>Pezizales</taxon>
        <taxon>Morchellaceae</taxon>
        <taxon>Morchella</taxon>
    </lineage>
</organism>
<keyword evidence="2" id="KW-0539">Nucleus</keyword>
<protein>
    <recommendedName>
        <fullName evidence="4">Zn(2)-C6 fungal-type domain-containing protein</fullName>
    </recommendedName>
</protein>
<feature type="region of interest" description="Disordered" evidence="3">
    <location>
        <begin position="1"/>
        <end position="32"/>
    </location>
</feature>
<dbReference type="Pfam" id="PF11951">
    <property type="entry name" value="Fungal_trans_2"/>
    <property type="match status" value="1"/>
</dbReference>
<gene>
    <name evidence="5" type="ORF">P167DRAFT_552738</name>
</gene>
<dbReference type="CDD" id="cd12148">
    <property type="entry name" value="fungal_TF_MHR"/>
    <property type="match status" value="1"/>
</dbReference>
<proteinExistence type="predicted"/>
<dbReference type="InParanoid" id="A0A3N4L7A2"/>
<dbReference type="PROSITE" id="PS00463">
    <property type="entry name" value="ZN2_CY6_FUNGAL_1"/>
    <property type="match status" value="1"/>
</dbReference>
<feature type="compositionally biased region" description="Basic and acidic residues" evidence="3">
    <location>
        <begin position="182"/>
        <end position="194"/>
    </location>
</feature>
<comment type="subcellular location">
    <subcellularLocation>
        <location evidence="1">Nucleus</location>
    </subcellularLocation>
</comment>
<dbReference type="Pfam" id="PF00172">
    <property type="entry name" value="Zn_clus"/>
    <property type="match status" value="1"/>
</dbReference>
<dbReference type="OrthoDB" id="5278208at2759"/>
<dbReference type="PROSITE" id="PS50048">
    <property type="entry name" value="ZN2_CY6_FUNGAL_2"/>
    <property type="match status" value="1"/>
</dbReference>
<evidence type="ECO:0000256" key="1">
    <source>
        <dbReference type="ARBA" id="ARBA00004123"/>
    </source>
</evidence>
<dbReference type="SMART" id="SM00066">
    <property type="entry name" value="GAL4"/>
    <property type="match status" value="1"/>
</dbReference>
<dbReference type="SUPFAM" id="SSF57701">
    <property type="entry name" value="Zn2/Cys6 DNA-binding domain"/>
    <property type="match status" value="1"/>
</dbReference>
<dbReference type="InterPro" id="IPR001138">
    <property type="entry name" value="Zn2Cys6_DnaBD"/>
</dbReference>
<feature type="domain" description="Zn(2)-C6 fungal-type" evidence="4">
    <location>
        <begin position="82"/>
        <end position="112"/>
    </location>
</feature>
<feature type="compositionally biased region" description="Acidic residues" evidence="3">
    <location>
        <begin position="142"/>
        <end position="155"/>
    </location>
</feature>
<dbReference type="GO" id="GO:0000981">
    <property type="term" value="F:DNA-binding transcription factor activity, RNA polymerase II-specific"/>
    <property type="evidence" value="ECO:0007669"/>
    <property type="project" value="InterPro"/>
</dbReference>
<dbReference type="SMR" id="A0A3N4L7A2"/>
<evidence type="ECO:0000259" key="4">
    <source>
        <dbReference type="PROSITE" id="PS50048"/>
    </source>
</evidence>
<accession>A0A3N4L7A2</accession>
<feature type="compositionally biased region" description="Basic and acidic residues" evidence="3">
    <location>
        <begin position="156"/>
        <end position="167"/>
    </location>
</feature>
<dbReference type="Gene3D" id="4.10.240.10">
    <property type="entry name" value="Zn(2)-C6 fungal-type DNA-binding domain"/>
    <property type="match status" value="1"/>
</dbReference>
<reference evidence="5 6" key="1">
    <citation type="journal article" date="2018" name="Nat. Ecol. Evol.">
        <title>Pezizomycetes genomes reveal the molecular basis of ectomycorrhizal truffle lifestyle.</title>
        <authorList>
            <person name="Murat C."/>
            <person name="Payen T."/>
            <person name="Noel B."/>
            <person name="Kuo A."/>
            <person name="Morin E."/>
            <person name="Chen J."/>
            <person name="Kohler A."/>
            <person name="Krizsan K."/>
            <person name="Balestrini R."/>
            <person name="Da Silva C."/>
            <person name="Montanini B."/>
            <person name="Hainaut M."/>
            <person name="Levati E."/>
            <person name="Barry K.W."/>
            <person name="Belfiori B."/>
            <person name="Cichocki N."/>
            <person name="Clum A."/>
            <person name="Dockter R.B."/>
            <person name="Fauchery L."/>
            <person name="Guy J."/>
            <person name="Iotti M."/>
            <person name="Le Tacon F."/>
            <person name="Lindquist E.A."/>
            <person name="Lipzen A."/>
            <person name="Malagnac F."/>
            <person name="Mello A."/>
            <person name="Molinier V."/>
            <person name="Miyauchi S."/>
            <person name="Poulain J."/>
            <person name="Riccioni C."/>
            <person name="Rubini A."/>
            <person name="Sitrit Y."/>
            <person name="Splivallo R."/>
            <person name="Traeger S."/>
            <person name="Wang M."/>
            <person name="Zifcakova L."/>
            <person name="Wipf D."/>
            <person name="Zambonelli A."/>
            <person name="Paolocci F."/>
            <person name="Nowrousian M."/>
            <person name="Ottonello S."/>
            <person name="Baldrian P."/>
            <person name="Spatafora J.W."/>
            <person name="Henrissat B."/>
            <person name="Nagy L.G."/>
            <person name="Aury J.M."/>
            <person name="Wincker P."/>
            <person name="Grigoriev I.V."/>
            <person name="Bonfante P."/>
            <person name="Martin F.M."/>
        </authorList>
    </citation>
    <scope>NUCLEOTIDE SEQUENCE [LARGE SCALE GENOMIC DNA]</scope>
    <source>
        <strain evidence="5 6">CCBAS932</strain>
    </source>
</reference>
<evidence type="ECO:0000313" key="6">
    <source>
        <dbReference type="Proteomes" id="UP000277580"/>
    </source>
</evidence>
<name>A0A3N4L7A2_9PEZI</name>
<feature type="region of interest" description="Disordered" evidence="3">
    <location>
        <begin position="683"/>
        <end position="727"/>
    </location>
</feature>
<dbReference type="InterPro" id="IPR021858">
    <property type="entry name" value="Fun_TF"/>
</dbReference>
<dbReference type="CDD" id="cd00067">
    <property type="entry name" value="GAL4"/>
    <property type="match status" value="1"/>
</dbReference>
<dbReference type="EMBL" id="ML119120">
    <property type="protein sequence ID" value="RPB13875.1"/>
    <property type="molecule type" value="Genomic_DNA"/>
</dbReference>
<evidence type="ECO:0000313" key="5">
    <source>
        <dbReference type="EMBL" id="RPB13875.1"/>
    </source>
</evidence>
<keyword evidence="6" id="KW-1185">Reference proteome</keyword>
<dbReference type="GO" id="GO:0008270">
    <property type="term" value="F:zinc ion binding"/>
    <property type="evidence" value="ECO:0007669"/>
    <property type="project" value="InterPro"/>
</dbReference>
<feature type="compositionally biased region" description="Polar residues" evidence="3">
    <location>
        <begin position="1"/>
        <end position="29"/>
    </location>
</feature>
<feature type="compositionally biased region" description="Polar residues" evidence="3">
    <location>
        <begin position="687"/>
        <end position="704"/>
    </location>
</feature>
<dbReference type="PANTHER" id="PTHR37534">
    <property type="entry name" value="TRANSCRIPTIONAL ACTIVATOR PROTEIN UGA3"/>
    <property type="match status" value="1"/>
</dbReference>
<dbReference type="GO" id="GO:0000976">
    <property type="term" value="F:transcription cis-regulatory region binding"/>
    <property type="evidence" value="ECO:0007669"/>
    <property type="project" value="TreeGrafter"/>
</dbReference>
<dbReference type="PANTHER" id="PTHR37534:SF10">
    <property type="entry name" value="ZN(II)2CYS6 TRANSCRIPTION FACTOR (EUROFUNG)"/>
    <property type="match status" value="1"/>
</dbReference>
<dbReference type="Proteomes" id="UP000277580">
    <property type="component" value="Unassembled WGS sequence"/>
</dbReference>
<dbReference type="STRING" id="1392247.A0A3N4L7A2"/>
<feature type="compositionally biased region" description="Low complexity" evidence="3">
    <location>
        <begin position="220"/>
        <end position="229"/>
    </location>
</feature>
<dbReference type="InterPro" id="IPR036864">
    <property type="entry name" value="Zn2-C6_fun-type_DNA-bd_sf"/>
</dbReference>
<dbReference type="GO" id="GO:0005634">
    <property type="term" value="C:nucleus"/>
    <property type="evidence" value="ECO:0007669"/>
    <property type="project" value="UniProtKB-SubCell"/>
</dbReference>
<feature type="region of interest" description="Disordered" evidence="3">
    <location>
        <begin position="121"/>
        <end position="232"/>
    </location>
</feature>
<evidence type="ECO:0000256" key="3">
    <source>
        <dbReference type="SAM" id="MobiDB-lite"/>
    </source>
</evidence>